<dbReference type="PANTHER" id="PTHR11360">
    <property type="entry name" value="MONOCARBOXYLATE TRANSPORTER"/>
    <property type="match status" value="1"/>
</dbReference>
<reference evidence="8" key="1">
    <citation type="submission" date="2022-10" db="EMBL/GenBank/DDBJ databases">
        <title>Rhodococcus sp.75.</title>
        <authorList>
            <person name="Sun M."/>
        </authorList>
    </citation>
    <scope>NUCLEOTIDE SEQUENCE</scope>
    <source>
        <strain evidence="8">75</strain>
    </source>
</reference>
<feature type="domain" description="Major facilitator superfamily (MFS) profile" evidence="7">
    <location>
        <begin position="1"/>
        <end position="382"/>
    </location>
</feature>
<feature type="transmembrane region" description="Helical" evidence="6">
    <location>
        <begin position="39"/>
        <end position="59"/>
    </location>
</feature>
<dbReference type="Proteomes" id="UP001164965">
    <property type="component" value="Chromosome"/>
</dbReference>
<evidence type="ECO:0000259" key="7">
    <source>
        <dbReference type="PROSITE" id="PS50850"/>
    </source>
</evidence>
<accession>A0ABY6P1E7</accession>
<feature type="transmembrane region" description="Helical" evidence="6">
    <location>
        <begin position="128"/>
        <end position="145"/>
    </location>
</feature>
<feature type="transmembrane region" description="Helical" evidence="6">
    <location>
        <begin position="293"/>
        <end position="316"/>
    </location>
</feature>
<feature type="region of interest" description="Disordered" evidence="5">
    <location>
        <begin position="385"/>
        <end position="408"/>
    </location>
</feature>
<evidence type="ECO:0000256" key="3">
    <source>
        <dbReference type="ARBA" id="ARBA00022989"/>
    </source>
</evidence>
<feature type="transmembrane region" description="Helical" evidence="6">
    <location>
        <begin position="359"/>
        <end position="381"/>
    </location>
</feature>
<keyword evidence="9" id="KW-1185">Reference proteome</keyword>
<dbReference type="InterPro" id="IPR050327">
    <property type="entry name" value="Proton-linked_MCT"/>
</dbReference>
<dbReference type="Pfam" id="PF07690">
    <property type="entry name" value="MFS_1"/>
    <property type="match status" value="2"/>
</dbReference>
<evidence type="ECO:0000256" key="6">
    <source>
        <dbReference type="SAM" id="Phobius"/>
    </source>
</evidence>
<dbReference type="InterPro" id="IPR036259">
    <property type="entry name" value="MFS_trans_sf"/>
</dbReference>
<feature type="transmembrane region" description="Helical" evidence="6">
    <location>
        <begin position="238"/>
        <end position="256"/>
    </location>
</feature>
<comment type="subcellular location">
    <subcellularLocation>
        <location evidence="1">Cell membrane</location>
        <topology evidence="1">Multi-pass membrane protein</topology>
    </subcellularLocation>
</comment>
<evidence type="ECO:0000256" key="2">
    <source>
        <dbReference type="ARBA" id="ARBA00022692"/>
    </source>
</evidence>
<keyword evidence="4 6" id="KW-0472">Membrane</keyword>
<keyword evidence="2 6" id="KW-0812">Transmembrane</keyword>
<organism evidence="8 9">
    <name type="scientific">Rhodococcus antarcticus</name>
    <dbReference type="NCBI Taxonomy" id="2987751"/>
    <lineage>
        <taxon>Bacteria</taxon>
        <taxon>Bacillati</taxon>
        <taxon>Actinomycetota</taxon>
        <taxon>Actinomycetes</taxon>
        <taxon>Mycobacteriales</taxon>
        <taxon>Nocardiaceae</taxon>
        <taxon>Rhodococcus</taxon>
    </lineage>
</organism>
<dbReference type="InterPro" id="IPR020846">
    <property type="entry name" value="MFS_dom"/>
</dbReference>
<feature type="transmembrane region" description="Helical" evidence="6">
    <location>
        <begin position="96"/>
        <end position="116"/>
    </location>
</feature>
<feature type="compositionally biased region" description="Basic and acidic residues" evidence="5">
    <location>
        <begin position="389"/>
        <end position="408"/>
    </location>
</feature>
<evidence type="ECO:0000313" key="8">
    <source>
        <dbReference type="EMBL" id="UZJ25472.1"/>
    </source>
</evidence>
<feature type="transmembrane region" description="Helical" evidence="6">
    <location>
        <begin position="203"/>
        <end position="226"/>
    </location>
</feature>
<dbReference type="Gene3D" id="1.20.1250.20">
    <property type="entry name" value="MFS general substrate transporter like domains"/>
    <property type="match status" value="2"/>
</dbReference>
<evidence type="ECO:0000256" key="4">
    <source>
        <dbReference type="ARBA" id="ARBA00023136"/>
    </source>
</evidence>
<evidence type="ECO:0000256" key="5">
    <source>
        <dbReference type="SAM" id="MobiDB-lite"/>
    </source>
</evidence>
<dbReference type="InterPro" id="IPR011701">
    <property type="entry name" value="MFS"/>
</dbReference>
<feature type="transmembrane region" description="Helical" evidence="6">
    <location>
        <begin position="268"/>
        <end position="287"/>
    </location>
</feature>
<dbReference type="PANTHER" id="PTHR11360:SF304">
    <property type="entry name" value="MFS DOMAIN-CONTAINING PROTEIN"/>
    <property type="match status" value="1"/>
</dbReference>
<feature type="transmembrane region" description="Helical" evidence="6">
    <location>
        <begin position="71"/>
        <end position="90"/>
    </location>
</feature>
<keyword evidence="3 6" id="KW-1133">Transmembrane helix</keyword>
<feature type="transmembrane region" description="Helical" evidence="6">
    <location>
        <begin position="328"/>
        <end position="347"/>
    </location>
</feature>
<dbReference type="SUPFAM" id="SSF103473">
    <property type="entry name" value="MFS general substrate transporter"/>
    <property type="match status" value="1"/>
</dbReference>
<evidence type="ECO:0000313" key="9">
    <source>
        <dbReference type="Proteomes" id="UP001164965"/>
    </source>
</evidence>
<dbReference type="EMBL" id="CP110615">
    <property type="protein sequence ID" value="UZJ25472.1"/>
    <property type="molecule type" value="Genomic_DNA"/>
</dbReference>
<gene>
    <name evidence="8" type="ORF">RHODO2019_03075</name>
</gene>
<sequence length="408" mass="39960">MTATGRTVAAGATANLAVGTLFAWSLVAEQAAADVGATGAVTSAVFATAIATFAVTLLAVGRLDPQPPSRFLLVAAAVVAGAGLGLAAVSQDPVTLWFGVGLLFGAANGLAYGVAAGMAARAPAARRGAVTGVVVAAYAAGPILLGAAGPRLVAVEGWRACLGGLAVLVTVLLLVAAGLAPGDQDRHQWDEKDGAAAEPVGRGTVLLLWLVFAGGVAPALLVFAHALQLAAARGLGPGASGIAVSVLAAGNLLGRVGGGWLSDSVGRVPGLALALAATGISVGVLATDVPPGVVLTAFTTVGVSYGTVSVLIVAVTTDRVGVRAFPRAYGWVFTAWGCAGLVAPVAGDALLGAGGQARALISVAALPLLPAALALLALARLSSPNVNGERPRPATEHRVELPSTPPEK</sequence>
<name>A0ABY6P1E7_9NOCA</name>
<feature type="transmembrane region" description="Helical" evidence="6">
    <location>
        <begin position="7"/>
        <end position="27"/>
    </location>
</feature>
<evidence type="ECO:0000256" key="1">
    <source>
        <dbReference type="ARBA" id="ARBA00004651"/>
    </source>
</evidence>
<protein>
    <submittedName>
        <fullName evidence="8">MFS transporter</fullName>
    </submittedName>
</protein>
<dbReference type="RefSeq" id="WP_265383577.1">
    <property type="nucleotide sequence ID" value="NZ_CP110615.1"/>
</dbReference>
<feature type="transmembrane region" description="Helical" evidence="6">
    <location>
        <begin position="157"/>
        <end position="182"/>
    </location>
</feature>
<proteinExistence type="predicted"/>
<dbReference type="PROSITE" id="PS50850">
    <property type="entry name" value="MFS"/>
    <property type="match status" value="1"/>
</dbReference>